<dbReference type="AlphaFoldDB" id="A0A0G0ND82"/>
<sequence length="84" mass="9559">MYNLGPVDKTALDSKKKIADITQVVNNGSLSKGRLILAYKDNDTWRACVPYNQEEIKALMSHLQYHFTEHGWYADDQPITACTL</sequence>
<comment type="caution">
    <text evidence="1">The sequence shown here is derived from an EMBL/GenBank/DDBJ whole genome shotgun (WGS) entry which is preliminary data.</text>
</comment>
<proteinExistence type="predicted"/>
<accession>A0A0G0ND82</accession>
<gene>
    <name evidence="1" type="ORF">UT42_C0046G0006</name>
</gene>
<organism evidence="1 2">
    <name type="scientific">Candidatus Falkowbacteria bacterium GW2011_GWA2_39_24</name>
    <dbReference type="NCBI Taxonomy" id="1618634"/>
    <lineage>
        <taxon>Bacteria</taxon>
        <taxon>Candidatus Falkowiibacteriota</taxon>
    </lineage>
</organism>
<protein>
    <submittedName>
        <fullName evidence="1">Uncharacterized protein</fullName>
    </submittedName>
</protein>
<evidence type="ECO:0000313" key="2">
    <source>
        <dbReference type="Proteomes" id="UP000034048"/>
    </source>
</evidence>
<evidence type="ECO:0000313" key="1">
    <source>
        <dbReference type="EMBL" id="KKR13463.1"/>
    </source>
</evidence>
<dbReference type="EMBL" id="LBWS01000046">
    <property type="protein sequence ID" value="KKR13463.1"/>
    <property type="molecule type" value="Genomic_DNA"/>
</dbReference>
<name>A0A0G0ND82_9BACT</name>
<reference evidence="1 2" key="1">
    <citation type="journal article" date="2015" name="Nature">
        <title>rRNA introns, odd ribosomes, and small enigmatic genomes across a large radiation of phyla.</title>
        <authorList>
            <person name="Brown C.T."/>
            <person name="Hug L.A."/>
            <person name="Thomas B.C."/>
            <person name="Sharon I."/>
            <person name="Castelle C.J."/>
            <person name="Singh A."/>
            <person name="Wilkins M.J."/>
            <person name="Williams K.H."/>
            <person name="Banfield J.F."/>
        </authorList>
    </citation>
    <scope>NUCLEOTIDE SEQUENCE [LARGE SCALE GENOMIC DNA]</scope>
</reference>
<dbReference type="Proteomes" id="UP000034048">
    <property type="component" value="Unassembled WGS sequence"/>
</dbReference>